<comment type="caution">
    <text evidence="5">The sequence shown here is derived from an EMBL/GenBank/DDBJ whole genome shotgun (WGS) entry which is preliminary data.</text>
</comment>
<dbReference type="STRING" id="1194083.BN12_190018"/>
<evidence type="ECO:0000313" key="6">
    <source>
        <dbReference type="Proteomes" id="UP000035721"/>
    </source>
</evidence>
<dbReference type="GO" id="GO:0004222">
    <property type="term" value="F:metalloendopeptidase activity"/>
    <property type="evidence" value="ECO:0007669"/>
    <property type="project" value="InterPro"/>
</dbReference>
<dbReference type="InterPro" id="IPR020568">
    <property type="entry name" value="Ribosomal_Su5_D2-typ_SF"/>
</dbReference>
<dbReference type="GO" id="GO:0006508">
    <property type="term" value="P:proteolysis"/>
    <property type="evidence" value="ECO:0007669"/>
    <property type="project" value="InterPro"/>
</dbReference>
<gene>
    <name evidence="5" type="ORF">BN12_190018</name>
</gene>
<evidence type="ECO:0000259" key="4">
    <source>
        <dbReference type="SMART" id="SM00228"/>
    </source>
</evidence>
<dbReference type="InterPro" id="IPR014721">
    <property type="entry name" value="Ribsml_uS5_D2-typ_fold_subgr"/>
</dbReference>
<proteinExistence type="predicted"/>
<dbReference type="GO" id="GO:0004252">
    <property type="term" value="F:serine-type endopeptidase activity"/>
    <property type="evidence" value="ECO:0007669"/>
    <property type="project" value="InterPro"/>
</dbReference>
<accession>A0A077LZG3</accession>
<organism evidence="5 6">
    <name type="scientific">Nostocoides japonicum T1-X7</name>
    <dbReference type="NCBI Taxonomy" id="1194083"/>
    <lineage>
        <taxon>Bacteria</taxon>
        <taxon>Bacillati</taxon>
        <taxon>Actinomycetota</taxon>
        <taxon>Actinomycetes</taxon>
        <taxon>Micrococcales</taxon>
        <taxon>Intrasporangiaceae</taxon>
        <taxon>Nostocoides</taxon>
    </lineage>
</organism>
<dbReference type="InterPro" id="IPR001478">
    <property type="entry name" value="PDZ"/>
</dbReference>
<keyword evidence="6" id="KW-1185">Reference proteome</keyword>
<evidence type="ECO:0000256" key="2">
    <source>
        <dbReference type="SAM" id="MobiDB-lite"/>
    </source>
</evidence>
<dbReference type="AlphaFoldDB" id="A0A077LZG3"/>
<dbReference type="Proteomes" id="UP000035721">
    <property type="component" value="Unassembled WGS sequence"/>
</dbReference>
<protein>
    <submittedName>
        <fullName evidence="5">Putative secreted protein</fullName>
    </submittedName>
</protein>
<feature type="domain" description="PDZ" evidence="4">
    <location>
        <begin position="152"/>
        <end position="226"/>
    </location>
</feature>
<dbReference type="EMBL" id="CAJB01000101">
    <property type="protein sequence ID" value="CCH77375.1"/>
    <property type="molecule type" value="Genomic_DNA"/>
</dbReference>
<keyword evidence="3" id="KW-1133">Transmembrane helix</keyword>
<dbReference type="GO" id="GO:0016020">
    <property type="term" value="C:membrane"/>
    <property type="evidence" value="ECO:0007669"/>
    <property type="project" value="InterPro"/>
</dbReference>
<dbReference type="PANTHER" id="PTHR42837">
    <property type="entry name" value="REGULATOR OF SIGMA-E PROTEASE RSEP"/>
    <property type="match status" value="1"/>
</dbReference>
<feature type="transmembrane region" description="Helical" evidence="3">
    <location>
        <begin position="34"/>
        <end position="58"/>
    </location>
</feature>
<evidence type="ECO:0000256" key="1">
    <source>
        <dbReference type="ARBA" id="ARBA00001947"/>
    </source>
</evidence>
<name>A0A077LZG3_9MICO</name>
<feature type="region of interest" description="Disordered" evidence="2">
    <location>
        <begin position="1"/>
        <end position="27"/>
    </location>
</feature>
<reference evidence="5 6" key="1">
    <citation type="journal article" date="2013" name="ISME J.">
        <title>A metabolic model for members of the genus Tetrasphaera involved in enhanced biological phosphorus removal.</title>
        <authorList>
            <person name="Kristiansen R."/>
            <person name="Nguyen H.T.T."/>
            <person name="Saunders A.M."/>
            <person name="Nielsen J.L."/>
            <person name="Wimmer R."/>
            <person name="Le V.Q."/>
            <person name="McIlroy S.J."/>
            <person name="Petrovski S."/>
            <person name="Seviour R.J."/>
            <person name="Calteau A."/>
            <person name="Nielsen K.L."/>
            <person name="Nielsen P.H."/>
        </authorList>
    </citation>
    <scope>NUCLEOTIDE SEQUENCE [LARGE SCALE GENOMIC DNA]</scope>
    <source>
        <strain evidence="5 6">T1-X7</strain>
    </source>
</reference>
<keyword evidence="3" id="KW-0812">Transmembrane</keyword>
<dbReference type="InterPro" id="IPR004387">
    <property type="entry name" value="Pept_M50_Zn"/>
</dbReference>
<sequence>MSDGDGQLSPPNVPGGPADEEAPDPRRTSRLSKIVFVVAVLVIVVPAIAAFIPVPYVILGPGPVTNVLGTSDGKPIVQVSGHDTYPTTGTLDFTTISMRGGPESQPSALEVVGALVRRGEEIHKQSEYFPEGTTNQQIQDENAAAMTDSQQEAIAIALTELGEPVTQKVTIGAFATNSAAEKAGLKKGDQIVAIDGHRIVTVDDVRPAVTAKKPGQIERIEVRRGGKAMTFDVVTTDNDGTAALGVYLSLSFTFPFSVRINAGDVGGPSAGMMFSLGVYDVLTPGALTGGQRIAGTGTIDYEGHVGAIGGIQQKMIGARRDGASWFIAPTSNCNEVVGHVPSGLHVVKVATFTEARTAVVDIAKHDTSGLPTCTAATSSA</sequence>
<keyword evidence="3" id="KW-0472">Membrane</keyword>
<dbReference type="Pfam" id="PF13180">
    <property type="entry name" value="PDZ_2"/>
    <property type="match status" value="1"/>
</dbReference>
<dbReference type="Pfam" id="PF05362">
    <property type="entry name" value="Lon_C"/>
    <property type="match status" value="1"/>
</dbReference>
<dbReference type="InterPro" id="IPR036034">
    <property type="entry name" value="PDZ_sf"/>
</dbReference>
<dbReference type="RefSeq" id="WP_048550287.1">
    <property type="nucleotide sequence ID" value="NZ_HF570958.1"/>
</dbReference>
<dbReference type="Gene3D" id="2.30.42.10">
    <property type="match status" value="1"/>
</dbReference>
<dbReference type="PANTHER" id="PTHR42837:SF2">
    <property type="entry name" value="MEMBRANE METALLOPROTEASE ARASP2, CHLOROPLASTIC-RELATED"/>
    <property type="match status" value="1"/>
</dbReference>
<dbReference type="OrthoDB" id="2356897at2"/>
<dbReference type="GO" id="GO:0004176">
    <property type="term" value="F:ATP-dependent peptidase activity"/>
    <property type="evidence" value="ECO:0007669"/>
    <property type="project" value="InterPro"/>
</dbReference>
<dbReference type="SUPFAM" id="SSF50156">
    <property type="entry name" value="PDZ domain-like"/>
    <property type="match status" value="1"/>
</dbReference>
<comment type="cofactor">
    <cofactor evidence="1">
        <name>Zn(2+)</name>
        <dbReference type="ChEBI" id="CHEBI:29105"/>
    </cofactor>
</comment>
<dbReference type="InterPro" id="IPR008269">
    <property type="entry name" value="Lon_proteolytic"/>
</dbReference>
<dbReference type="SUPFAM" id="SSF54211">
    <property type="entry name" value="Ribosomal protein S5 domain 2-like"/>
    <property type="match status" value="1"/>
</dbReference>
<dbReference type="Gene3D" id="3.30.230.10">
    <property type="match status" value="1"/>
</dbReference>
<evidence type="ECO:0000313" key="5">
    <source>
        <dbReference type="EMBL" id="CCH77375.1"/>
    </source>
</evidence>
<evidence type="ECO:0000256" key="3">
    <source>
        <dbReference type="SAM" id="Phobius"/>
    </source>
</evidence>
<dbReference type="SMART" id="SM00228">
    <property type="entry name" value="PDZ"/>
    <property type="match status" value="1"/>
</dbReference>